<dbReference type="RefSeq" id="WP_283473479.1">
    <property type="nucleotide sequence ID" value="NZ_CP114501.1"/>
</dbReference>
<accession>A0ABD7YV02</accession>
<dbReference type="InterPro" id="IPR006428">
    <property type="entry name" value="Portal_SPP1-type"/>
</dbReference>
<dbReference type="NCBIfam" id="TIGR01538">
    <property type="entry name" value="portal_SPP1"/>
    <property type="match status" value="1"/>
</dbReference>
<dbReference type="EMBL" id="CP114509">
    <property type="protein sequence ID" value="WHS17218.1"/>
    <property type="molecule type" value="Genomic_DNA"/>
</dbReference>
<protein>
    <submittedName>
        <fullName evidence="2">Phage portal protein</fullName>
    </submittedName>
</protein>
<evidence type="ECO:0000256" key="1">
    <source>
        <dbReference type="SAM" id="MobiDB-lite"/>
    </source>
</evidence>
<dbReference type="Pfam" id="PF05133">
    <property type="entry name" value="SPP1_portal"/>
    <property type="match status" value="1"/>
</dbReference>
<feature type="region of interest" description="Disordered" evidence="1">
    <location>
        <begin position="461"/>
        <end position="488"/>
    </location>
</feature>
<gene>
    <name evidence="2" type="ORF">O2U02_06970</name>
</gene>
<dbReference type="InterPro" id="IPR021145">
    <property type="entry name" value="Portal_protein_SPP1_Gp6-like"/>
</dbReference>
<dbReference type="Proteomes" id="UP001224533">
    <property type="component" value="Chromosome"/>
</dbReference>
<feature type="compositionally biased region" description="Basic and acidic residues" evidence="1">
    <location>
        <begin position="468"/>
        <end position="480"/>
    </location>
</feature>
<dbReference type="AlphaFoldDB" id="A0ABD7YV02"/>
<proteinExistence type="predicted"/>
<organism evidence="2 3">
    <name type="scientific">Ligilactobacillus salivarius</name>
    <dbReference type="NCBI Taxonomy" id="1624"/>
    <lineage>
        <taxon>Bacteria</taxon>
        <taxon>Bacillati</taxon>
        <taxon>Bacillota</taxon>
        <taxon>Bacilli</taxon>
        <taxon>Lactobacillales</taxon>
        <taxon>Lactobacillaceae</taxon>
        <taxon>Ligilactobacillus</taxon>
    </lineage>
</organism>
<evidence type="ECO:0000313" key="3">
    <source>
        <dbReference type="Proteomes" id="UP001224533"/>
    </source>
</evidence>
<name>A0ABD7YV02_9LACO</name>
<reference evidence="2 3" key="1">
    <citation type="submission" date="2022-12" db="EMBL/GenBank/DDBJ databases">
        <title>Assessment of beneficial effects and identification of host adaptation-associated genes of Ligilactobacillus salivarius isolated from Meles meles.</title>
        <authorList>
            <person name="Wang Y."/>
        </authorList>
    </citation>
    <scope>NUCLEOTIDE SEQUENCE [LARGE SCALE GENOMIC DNA]</scope>
    <source>
        <strain evidence="2 3">S35</strain>
    </source>
</reference>
<evidence type="ECO:0000313" key="2">
    <source>
        <dbReference type="EMBL" id="WHS17218.1"/>
    </source>
</evidence>
<sequence length="488" mass="54490">MEITNLLKSAERGSEVSIDEELVDKLDPSFDVINYAINQQKKRIERFDKLEDYYEGNQDILSKKISSFDYNQNDSKDTKVMVNNAKYITDIMVGFTTGNPISIAPGKGKNIQPVLDTFEDMDIDAHNTELEKDLSVFGCAYELLYVQKEDGVSKVKIGKIDPRGIVVVTDDTLDHNPLFAIYYQEKHDLTGASNGYLITIFTKQNIITYRTKVGSILGDSNIAYTSTTKHYFKDVPVVAYRNNEEKQGDFEQAITLIDAYNRLQSDRLTDKNKFVDAILAIYGATLDDSANLKDGVLEFPAGKGQDGVTAEYLTKTLSESDTQVLAKAIEDNIHKTTYVPNLNDENFSGTTSGEAMKYKLIGLLQTLATKQRYLTRGIRRRLQLVQTFLNIKGNQVDCTGANITINPNIPVNMSNIIDNIKNAEGVIPQLIALGWLPGTNDPQELVDMLNKEKEDNISLQQKALASQEPDKIVDDSKGDVSDDTSENN</sequence>